<protein>
    <recommendedName>
        <fullName evidence="7">Aspartate--tRNA(Asp/Asn) ligase</fullName>
        <ecNumber evidence="7">6.1.1.23</ecNumber>
    </recommendedName>
    <alternativeName>
        <fullName evidence="7">Aspartyl-tRNA synthetase</fullName>
        <shortName evidence="7">AspRS</shortName>
    </alternativeName>
    <alternativeName>
        <fullName evidence="7">Non-discriminating aspartyl-tRNA synthetase</fullName>
        <shortName evidence="7">ND-AspRS</shortName>
    </alternativeName>
</protein>
<dbReference type="Pfam" id="PF01336">
    <property type="entry name" value="tRNA_anti-codon"/>
    <property type="match status" value="1"/>
</dbReference>
<dbReference type="AlphaFoldDB" id="A0A225E9G9"/>
<dbReference type="GO" id="GO:0005524">
    <property type="term" value="F:ATP binding"/>
    <property type="evidence" value="ECO:0007669"/>
    <property type="project" value="UniProtKB-UniRule"/>
</dbReference>
<dbReference type="NCBIfam" id="TIGR00459">
    <property type="entry name" value="aspS_bact"/>
    <property type="match status" value="1"/>
</dbReference>
<comment type="caution">
    <text evidence="10">The sequence shown here is derived from an EMBL/GenBank/DDBJ whole genome shotgun (WGS) entry which is preliminary data.</text>
</comment>
<dbReference type="PANTHER" id="PTHR22594:SF5">
    <property type="entry name" value="ASPARTATE--TRNA LIGASE, MITOCHONDRIAL"/>
    <property type="match status" value="1"/>
</dbReference>
<name>A0A225E9G9_9BACT</name>
<dbReference type="SUPFAM" id="SSF55681">
    <property type="entry name" value="Class II aaRS and biotin synthetases"/>
    <property type="match status" value="1"/>
</dbReference>
<dbReference type="InterPro" id="IPR004524">
    <property type="entry name" value="Asp-tRNA-ligase_1"/>
</dbReference>
<keyword evidence="3 7" id="KW-0547">Nucleotide-binding</keyword>
<feature type="binding site" evidence="7">
    <location>
        <begin position="667"/>
        <end position="670"/>
    </location>
    <ligand>
        <name>ATP</name>
        <dbReference type="ChEBI" id="CHEBI:30616"/>
    </ligand>
</feature>
<feature type="compositionally biased region" description="Basic and acidic residues" evidence="8">
    <location>
        <begin position="20"/>
        <end position="29"/>
    </location>
</feature>
<gene>
    <name evidence="7" type="primary">aspS</name>
    <name evidence="10" type="ORF">FRUB_00395</name>
</gene>
<dbReference type="GO" id="GO:0004815">
    <property type="term" value="F:aspartate-tRNA ligase activity"/>
    <property type="evidence" value="ECO:0007669"/>
    <property type="project" value="UniProtKB-UniRule"/>
</dbReference>
<evidence type="ECO:0000256" key="3">
    <source>
        <dbReference type="ARBA" id="ARBA00022741"/>
    </source>
</evidence>
<comment type="caution">
    <text evidence="7">Lacks conserved residue(s) required for the propagation of feature annotation.</text>
</comment>
<dbReference type="EC" id="6.1.1.23" evidence="7"/>
<sequence length="717" mass="80547">MLLSGARPIQGGPGSGFDGSLRDRSDSRSGTRPRNPLVTRRATSFGGSRIHPEGAGVRGHLVFCFRDPREPATHHLDPYNHNHSDRLWTYRGLRLMAEWQRTLTCGDLRDTHVGQTVTLNGWVLTTRNFNNQIFIDLKDRYGLTQVVFEDDSAELYATANKLRKEFCVSVRGVVRPRLTGKERADIATGAVEVKAEKVEVLNACPTLPFEINEFGSELANEDIRLQYRYLDLRRKSLQNILILRHRLCKTIRDFLDTRGFLEVETPLLGKSTPEGARDYLVPSRVYNGEFFALPQSPQLYKQLLMISGYDKYFQIARCLRDEDLRADRQPEFTQLDLEMSFVERDDILGLMEQLAAEIFDQCHGVKIPLPFPRMKFADAVAKYGSDKPDLRFGLEIVDIGDIAAESEFTVFKSVLAEGGIVRGINAKGGAAKFTNTALKPGGELPKVVETYKAKGLAWMKYEGDKFTGSIEKFFPDAVKAKIKERLNVEPGDLVLFVADKEAVVCDALGALRIHVASAMKLYRNWWEEKAEYEATEAAAAKKEKRAPKPFQLRPDHFNFLWVVDFPMFMFDADEKRWVAIHHPFTAPMDDDVANLESEPGKARAKAYDMVLNGYEVGGGSIRIHRQDVQSLVFKMLGMDPADAKARFGFLLDALQSGAPPHGGIALGLDRWCMILAGTTNIRDVIAFPKNKQARDLMTGAPATVEPRQLKDLGIKLT</sequence>
<evidence type="ECO:0000259" key="9">
    <source>
        <dbReference type="PROSITE" id="PS50862"/>
    </source>
</evidence>
<dbReference type="InterPro" id="IPR029351">
    <property type="entry name" value="GAD_dom"/>
</dbReference>
<keyword evidence="6 7" id="KW-0030">Aminoacyl-tRNA synthetase</keyword>
<dbReference type="InterPro" id="IPR006195">
    <property type="entry name" value="aa-tRNA-synth_II"/>
</dbReference>
<dbReference type="InterPro" id="IPR045864">
    <property type="entry name" value="aa-tRNA-synth_II/BPL/LPL"/>
</dbReference>
<dbReference type="CDD" id="cd04317">
    <property type="entry name" value="EcAspRS_like_N"/>
    <property type="match status" value="1"/>
</dbReference>
<comment type="subunit">
    <text evidence="7">Homodimer.</text>
</comment>
<reference evidence="11" key="1">
    <citation type="submission" date="2017-06" db="EMBL/GenBank/DDBJ databases">
        <title>Genome analysis of Fimbriiglobus ruber SP5, the first member of the order Planctomycetales with confirmed chitinolytic capability.</title>
        <authorList>
            <person name="Ravin N.V."/>
            <person name="Rakitin A.L."/>
            <person name="Ivanova A.A."/>
            <person name="Beletsky A.V."/>
            <person name="Kulichevskaya I.S."/>
            <person name="Mardanov A.V."/>
            <person name="Dedysh S.N."/>
        </authorList>
    </citation>
    <scope>NUCLEOTIDE SEQUENCE [LARGE SCALE GENOMIC DNA]</scope>
    <source>
        <strain evidence="11">SP5</strain>
    </source>
</reference>
<dbReference type="Pfam" id="PF00152">
    <property type="entry name" value="tRNA-synt_2"/>
    <property type="match status" value="1"/>
</dbReference>
<evidence type="ECO:0000256" key="8">
    <source>
        <dbReference type="SAM" id="MobiDB-lite"/>
    </source>
</evidence>
<dbReference type="PRINTS" id="PR01042">
    <property type="entry name" value="TRNASYNTHASP"/>
</dbReference>
<dbReference type="GO" id="GO:0005737">
    <property type="term" value="C:cytoplasm"/>
    <property type="evidence" value="ECO:0007669"/>
    <property type="project" value="UniProtKB-SubCell"/>
</dbReference>
<feature type="binding site" evidence="7">
    <location>
        <position position="329"/>
    </location>
    <ligand>
        <name>ATP</name>
        <dbReference type="ChEBI" id="CHEBI:30616"/>
    </ligand>
</feature>
<dbReference type="GO" id="GO:0050560">
    <property type="term" value="F:aspartate-tRNA(Asn) ligase activity"/>
    <property type="evidence" value="ECO:0007669"/>
    <property type="project" value="UniProtKB-EC"/>
</dbReference>
<dbReference type="GO" id="GO:0006422">
    <property type="term" value="P:aspartyl-tRNA aminoacylation"/>
    <property type="evidence" value="ECO:0007669"/>
    <property type="project" value="UniProtKB-UniRule"/>
</dbReference>
<keyword evidence="7" id="KW-0963">Cytoplasm</keyword>
<feature type="region of interest" description="Disordered" evidence="8">
    <location>
        <begin position="1"/>
        <end position="53"/>
    </location>
</feature>
<feature type="binding site" evidence="7">
    <location>
        <position position="274"/>
    </location>
    <ligand>
        <name>L-aspartate</name>
        <dbReference type="ChEBI" id="CHEBI:29991"/>
    </ligand>
</feature>
<dbReference type="Pfam" id="PF02938">
    <property type="entry name" value="GAD"/>
    <property type="match status" value="1"/>
</dbReference>
<evidence type="ECO:0000256" key="1">
    <source>
        <dbReference type="ARBA" id="ARBA00006303"/>
    </source>
</evidence>
<dbReference type="InterPro" id="IPR002312">
    <property type="entry name" value="Asp/Asn-tRNA-synth_IIb"/>
</dbReference>
<dbReference type="InterPro" id="IPR047089">
    <property type="entry name" value="Asp-tRNA-ligase_1_N"/>
</dbReference>
<dbReference type="CDD" id="cd00777">
    <property type="entry name" value="AspRS_core"/>
    <property type="match status" value="1"/>
</dbReference>
<feature type="binding site" evidence="7">
    <location>
        <begin position="320"/>
        <end position="322"/>
    </location>
    <ligand>
        <name>ATP</name>
        <dbReference type="ChEBI" id="CHEBI:30616"/>
    </ligand>
</feature>
<evidence type="ECO:0000256" key="2">
    <source>
        <dbReference type="ARBA" id="ARBA00022598"/>
    </source>
</evidence>
<dbReference type="HAMAP" id="MF_00044">
    <property type="entry name" value="Asp_tRNA_synth_type1"/>
    <property type="match status" value="1"/>
</dbReference>
<feature type="region of interest" description="Aspartate" evidence="7">
    <location>
        <begin position="298"/>
        <end position="301"/>
    </location>
</feature>
<evidence type="ECO:0000256" key="6">
    <source>
        <dbReference type="ARBA" id="ARBA00023146"/>
    </source>
</evidence>
<dbReference type="InterPro" id="IPR004364">
    <property type="entry name" value="Aa-tRNA-synt_II"/>
</dbReference>
<evidence type="ECO:0000256" key="7">
    <source>
        <dbReference type="HAMAP-Rule" id="MF_00044"/>
    </source>
</evidence>
<feature type="domain" description="Aminoacyl-transfer RNA synthetases class-II family profile" evidence="9">
    <location>
        <begin position="243"/>
        <end position="701"/>
    </location>
</feature>
<dbReference type="Gene3D" id="3.30.930.10">
    <property type="entry name" value="Bira Bifunctional Protein, Domain 2"/>
    <property type="match status" value="1"/>
</dbReference>
<comment type="catalytic activity">
    <reaction evidence="7">
        <text>tRNA(Asx) + L-aspartate + ATP = L-aspartyl-tRNA(Asx) + AMP + diphosphate</text>
        <dbReference type="Rhea" id="RHEA:18349"/>
        <dbReference type="Rhea" id="RHEA-COMP:9710"/>
        <dbReference type="Rhea" id="RHEA-COMP:9711"/>
        <dbReference type="ChEBI" id="CHEBI:29991"/>
        <dbReference type="ChEBI" id="CHEBI:30616"/>
        <dbReference type="ChEBI" id="CHEBI:33019"/>
        <dbReference type="ChEBI" id="CHEBI:78442"/>
        <dbReference type="ChEBI" id="CHEBI:78516"/>
        <dbReference type="ChEBI" id="CHEBI:456215"/>
        <dbReference type="EC" id="6.1.1.23"/>
    </reaction>
</comment>
<dbReference type="SUPFAM" id="SSF55261">
    <property type="entry name" value="GAD domain-like"/>
    <property type="match status" value="1"/>
</dbReference>
<evidence type="ECO:0000313" key="11">
    <source>
        <dbReference type="Proteomes" id="UP000214646"/>
    </source>
</evidence>
<dbReference type="Gene3D" id="2.40.50.140">
    <property type="entry name" value="Nucleic acid-binding proteins"/>
    <property type="match status" value="1"/>
</dbReference>
<feature type="site" description="Important for tRNA non-discrimination" evidence="7">
    <location>
        <position position="180"/>
    </location>
</feature>
<proteinExistence type="inferred from homology"/>
<dbReference type="NCBIfam" id="NF001750">
    <property type="entry name" value="PRK00476.1"/>
    <property type="match status" value="1"/>
</dbReference>
<dbReference type="GO" id="GO:0003676">
    <property type="term" value="F:nucleic acid binding"/>
    <property type="evidence" value="ECO:0007669"/>
    <property type="project" value="InterPro"/>
</dbReference>
<comment type="function">
    <text evidence="7">Aspartyl-tRNA synthetase with relaxed tRNA specificity since it is able to aspartylate not only its cognate tRNA(Asp) but also tRNA(Asn). Reaction proceeds in two steps: L-aspartate is first activated by ATP to form Asp-AMP and then transferred to the acceptor end of tRNA(Asp/Asn).</text>
</comment>
<keyword evidence="5 7" id="KW-0648">Protein biosynthesis</keyword>
<feature type="binding site" evidence="7">
    <location>
        <position position="615"/>
    </location>
    <ligand>
        <name>ATP</name>
        <dbReference type="ChEBI" id="CHEBI:30616"/>
    </ligand>
</feature>
<dbReference type="InterPro" id="IPR004365">
    <property type="entry name" value="NA-bd_OB_tRNA"/>
</dbReference>
<dbReference type="PANTHER" id="PTHR22594">
    <property type="entry name" value="ASPARTYL/LYSYL-TRNA SYNTHETASE"/>
    <property type="match status" value="1"/>
</dbReference>
<dbReference type="InterPro" id="IPR004115">
    <property type="entry name" value="GAD-like_sf"/>
</dbReference>
<dbReference type="EMBL" id="NIDE01000001">
    <property type="protein sequence ID" value="OWK46696.1"/>
    <property type="molecule type" value="Genomic_DNA"/>
</dbReference>
<dbReference type="InterPro" id="IPR047090">
    <property type="entry name" value="AspRS_core"/>
</dbReference>
<dbReference type="InterPro" id="IPR012340">
    <property type="entry name" value="NA-bd_OB-fold"/>
</dbReference>
<evidence type="ECO:0000256" key="5">
    <source>
        <dbReference type="ARBA" id="ARBA00022917"/>
    </source>
</evidence>
<feature type="binding site" evidence="7">
    <location>
        <position position="581"/>
    </location>
    <ligand>
        <name>L-aspartate</name>
        <dbReference type="ChEBI" id="CHEBI:29991"/>
    </ligand>
</feature>
<comment type="similarity">
    <text evidence="1 7">Belongs to the class-II aminoacyl-tRNA synthetase family. Type 1 subfamily.</text>
</comment>
<evidence type="ECO:0000256" key="4">
    <source>
        <dbReference type="ARBA" id="ARBA00022840"/>
    </source>
</evidence>
<accession>A0A225E9G9</accession>
<dbReference type="PROSITE" id="PS50862">
    <property type="entry name" value="AA_TRNA_LIGASE_II"/>
    <property type="match status" value="1"/>
</dbReference>
<evidence type="ECO:0000313" key="10">
    <source>
        <dbReference type="EMBL" id="OWK46696.1"/>
    </source>
</evidence>
<dbReference type="Proteomes" id="UP000214646">
    <property type="component" value="Unassembled WGS sequence"/>
</dbReference>
<feature type="binding site" evidence="7">
    <location>
        <position position="320"/>
    </location>
    <ligand>
        <name>L-aspartate</name>
        <dbReference type="ChEBI" id="CHEBI:29991"/>
    </ligand>
</feature>
<organism evidence="10 11">
    <name type="scientific">Fimbriiglobus ruber</name>
    <dbReference type="NCBI Taxonomy" id="1908690"/>
    <lineage>
        <taxon>Bacteria</taxon>
        <taxon>Pseudomonadati</taxon>
        <taxon>Planctomycetota</taxon>
        <taxon>Planctomycetia</taxon>
        <taxon>Gemmatales</taxon>
        <taxon>Gemmataceae</taxon>
        <taxon>Fimbriiglobus</taxon>
    </lineage>
</organism>
<feature type="binding site" evidence="7">
    <location>
        <position position="622"/>
    </location>
    <ligand>
        <name>L-aspartate</name>
        <dbReference type="ChEBI" id="CHEBI:29991"/>
    </ligand>
</feature>
<keyword evidence="11" id="KW-1185">Reference proteome</keyword>
<dbReference type="SUPFAM" id="SSF50249">
    <property type="entry name" value="Nucleic acid-binding proteins"/>
    <property type="match status" value="1"/>
</dbReference>
<comment type="subcellular location">
    <subcellularLocation>
        <location evidence="7">Cytoplasm</location>
    </subcellularLocation>
</comment>
<keyword evidence="2 7" id="KW-0436">Ligase</keyword>
<keyword evidence="4 7" id="KW-0067">ATP-binding</keyword>
<dbReference type="Gene3D" id="3.30.1360.30">
    <property type="entry name" value="GAD-like domain"/>
    <property type="match status" value="1"/>
</dbReference>